<evidence type="ECO:0000313" key="2">
    <source>
        <dbReference type="Proteomes" id="UP000294911"/>
    </source>
</evidence>
<name>A0A4R2R4W6_9PSEU</name>
<dbReference type="AlphaFoldDB" id="A0A4R2R4W6"/>
<reference evidence="1 2" key="1">
    <citation type="submission" date="2019-03" db="EMBL/GenBank/DDBJ databases">
        <title>Genomic Encyclopedia of Type Strains, Phase IV (KMG-IV): sequencing the most valuable type-strain genomes for metagenomic binning, comparative biology and taxonomic classification.</title>
        <authorList>
            <person name="Goeker M."/>
        </authorList>
    </citation>
    <scope>NUCLEOTIDE SEQUENCE [LARGE SCALE GENOMIC DNA]</scope>
    <source>
        <strain evidence="1 2">DSM 45765</strain>
    </source>
</reference>
<organism evidence="1 2">
    <name type="scientific">Tamaricihabitans halophyticus</name>
    <dbReference type="NCBI Taxonomy" id="1262583"/>
    <lineage>
        <taxon>Bacteria</taxon>
        <taxon>Bacillati</taxon>
        <taxon>Actinomycetota</taxon>
        <taxon>Actinomycetes</taxon>
        <taxon>Pseudonocardiales</taxon>
        <taxon>Pseudonocardiaceae</taxon>
        <taxon>Tamaricihabitans</taxon>
    </lineage>
</organism>
<gene>
    <name evidence="1" type="ORF">EV191_101776</name>
</gene>
<keyword evidence="2" id="KW-1185">Reference proteome</keyword>
<dbReference type="Proteomes" id="UP000294911">
    <property type="component" value="Unassembled WGS sequence"/>
</dbReference>
<dbReference type="OrthoDB" id="3837865at2"/>
<protein>
    <submittedName>
        <fullName evidence="1">Uncharacterized protein</fullName>
    </submittedName>
</protein>
<dbReference type="EMBL" id="SLXQ01000001">
    <property type="protein sequence ID" value="TCP56829.1"/>
    <property type="molecule type" value="Genomic_DNA"/>
</dbReference>
<sequence>MLDADVTLAAGMELTLVPTDRGGRHDPVVTVPGKAWSYRPNWRLPGMTGTEQAGAPVLAFSRPVVHPGERALAVIIPIFPALIPRWRRDVVGGVVLPMYEGPRVCGHGRVLWVAETRLPLPDDDEACFVHWLESGATTVATDG</sequence>
<dbReference type="RefSeq" id="WP_132875383.1">
    <property type="nucleotide sequence ID" value="NZ_SLXQ01000001.1"/>
</dbReference>
<evidence type="ECO:0000313" key="1">
    <source>
        <dbReference type="EMBL" id="TCP56829.1"/>
    </source>
</evidence>
<comment type="caution">
    <text evidence="1">The sequence shown here is derived from an EMBL/GenBank/DDBJ whole genome shotgun (WGS) entry which is preliminary data.</text>
</comment>
<proteinExistence type="predicted"/>
<accession>A0A4R2R4W6</accession>